<dbReference type="PANTHER" id="PTHR42721:SF3">
    <property type="entry name" value="BETA-D-XYLOSIDASE 5-RELATED"/>
    <property type="match status" value="1"/>
</dbReference>
<dbReference type="GO" id="GO:0045493">
    <property type="term" value="P:xylan catabolic process"/>
    <property type="evidence" value="ECO:0007669"/>
    <property type="project" value="InterPro"/>
</dbReference>
<reference evidence="4" key="1">
    <citation type="submission" date="2019-11" db="EMBL/GenBank/DDBJ databases">
        <authorList>
            <person name="Liu Y."/>
            <person name="Hou J."/>
            <person name="Li T.-Q."/>
            <person name="Guan C.-H."/>
            <person name="Wu X."/>
            <person name="Wu H.-Z."/>
            <person name="Ling F."/>
            <person name="Zhang R."/>
            <person name="Shi X.-G."/>
            <person name="Ren J.-P."/>
            <person name="Chen E.-F."/>
            <person name="Sun J.-M."/>
        </authorList>
    </citation>
    <scope>NUCLEOTIDE SEQUENCE</scope>
    <source>
        <strain evidence="4">Adult_tree_wgs_1</strain>
        <tissue evidence="4">Leaves</tissue>
    </source>
</reference>
<organism evidence="4 5">
    <name type="scientific">Rhododendron simsii</name>
    <name type="common">Sims's rhododendron</name>
    <dbReference type="NCBI Taxonomy" id="118357"/>
    <lineage>
        <taxon>Eukaryota</taxon>
        <taxon>Viridiplantae</taxon>
        <taxon>Streptophyta</taxon>
        <taxon>Embryophyta</taxon>
        <taxon>Tracheophyta</taxon>
        <taxon>Spermatophyta</taxon>
        <taxon>Magnoliopsida</taxon>
        <taxon>eudicotyledons</taxon>
        <taxon>Gunneridae</taxon>
        <taxon>Pentapetalae</taxon>
        <taxon>asterids</taxon>
        <taxon>Ericales</taxon>
        <taxon>Ericaceae</taxon>
        <taxon>Ericoideae</taxon>
        <taxon>Rhodoreae</taxon>
        <taxon>Rhododendron</taxon>
    </lineage>
</organism>
<dbReference type="SUPFAM" id="SSF51445">
    <property type="entry name" value="(Trans)glycosidases"/>
    <property type="match status" value="2"/>
</dbReference>
<sequence length="313" mass="34746">MRNQNHTKSLINLLITCLNLAALLTPLLPRAESDQSPFACDASDPQTGSRHFCNARLPVGDRARDLVSRLTVDEKVSQLVNTAAAVPRLGVPAYQWWSEALHGVAFINGVPQGMRFDGAVRSATSFPQVILTASSFDAQLWYRIGQFFIFLVNNFWSRITFTRAMPISFPLTDTRGKMELYYLINVIICLSTHLASSESTQPPFACDSSNPQTKSYPFCQTTLPISQRAQDLVSRLTLDEKATQLVDSAASIPRLSVPAYEWWSEALHGVSRHGRGVHFAGVVRSATSFPQVILTASAFDDNLWFRIAQVSHQ</sequence>
<evidence type="ECO:0000313" key="4">
    <source>
        <dbReference type="EMBL" id="KAF7138582.1"/>
    </source>
</evidence>
<dbReference type="GO" id="GO:0046556">
    <property type="term" value="F:alpha-L-arabinofuranosidase activity"/>
    <property type="evidence" value="ECO:0007669"/>
    <property type="project" value="TreeGrafter"/>
</dbReference>
<dbReference type="AlphaFoldDB" id="A0A834GRU5"/>
<dbReference type="InterPro" id="IPR044993">
    <property type="entry name" value="BXL"/>
</dbReference>
<keyword evidence="2" id="KW-0378">Hydrolase</keyword>
<dbReference type="FunFam" id="3.20.20.300:FF:000046">
    <property type="match status" value="1"/>
</dbReference>
<gene>
    <name evidence="4" type="ORF">RHSIM_Rhsim07G0201200</name>
</gene>
<dbReference type="GO" id="GO:0031222">
    <property type="term" value="P:arabinan catabolic process"/>
    <property type="evidence" value="ECO:0007669"/>
    <property type="project" value="TreeGrafter"/>
</dbReference>
<evidence type="ECO:0000256" key="2">
    <source>
        <dbReference type="ARBA" id="ARBA00022801"/>
    </source>
</evidence>
<protein>
    <submittedName>
        <fullName evidence="4">Uncharacterized protein</fullName>
    </submittedName>
</protein>
<comment type="caution">
    <text evidence="4">The sequence shown here is derived from an EMBL/GenBank/DDBJ whole genome shotgun (WGS) entry which is preliminary data.</text>
</comment>
<dbReference type="EMBL" id="WJXA01000007">
    <property type="protein sequence ID" value="KAF7138582.1"/>
    <property type="molecule type" value="Genomic_DNA"/>
</dbReference>
<dbReference type="Gene3D" id="3.20.20.300">
    <property type="entry name" value="Glycoside hydrolase, family 3, N-terminal domain"/>
    <property type="match status" value="2"/>
</dbReference>
<keyword evidence="5" id="KW-1185">Reference proteome</keyword>
<dbReference type="InterPro" id="IPR017853">
    <property type="entry name" value="GH"/>
</dbReference>
<evidence type="ECO:0000256" key="1">
    <source>
        <dbReference type="ARBA" id="ARBA00005336"/>
    </source>
</evidence>
<dbReference type="GO" id="GO:0009505">
    <property type="term" value="C:plant-type cell wall"/>
    <property type="evidence" value="ECO:0007669"/>
    <property type="project" value="TreeGrafter"/>
</dbReference>
<keyword evidence="3" id="KW-0732">Signal</keyword>
<evidence type="ECO:0000313" key="5">
    <source>
        <dbReference type="Proteomes" id="UP000626092"/>
    </source>
</evidence>
<feature type="signal peptide" evidence="3">
    <location>
        <begin position="1"/>
        <end position="33"/>
    </location>
</feature>
<name>A0A834GRU5_RHOSS</name>
<comment type="similarity">
    <text evidence="1">Belongs to the glycosyl hydrolase 3 family.</text>
</comment>
<dbReference type="PANTHER" id="PTHR42721">
    <property type="entry name" value="SUGAR HYDROLASE-RELATED"/>
    <property type="match status" value="1"/>
</dbReference>
<dbReference type="Proteomes" id="UP000626092">
    <property type="component" value="Unassembled WGS sequence"/>
</dbReference>
<proteinExistence type="inferred from homology"/>
<evidence type="ECO:0000256" key="3">
    <source>
        <dbReference type="SAM" id="SignalP"/>
    </source>
</evidence>
<feature type="chain" id="PRO_5032382834" evidence="3">
    <location>
        <begin position="34"/>
        <end position="313"/>
    </location>
</feature>
<dbReference type="GO" id="GO:0009044">
    <property type="term" value="F:xylan 1,4-beta-xylosidase activity"/>
    <property type="evidence" value="ECO:0007669"/>
    <property type="project" value="InterPro"/>
</dbReference>
<accession>A0A834GRU5</accession>
<dbReference type="InterPro" id="IPR036962">
    <property type="entry name" value="Glyco_hydro_3_N_sf"/>
</dbReference>
<dbReference type="OrthoDB" id="47059at2759"/>